<dbReference type="GO" id="GO:0005765">
    <property type="term" value="C:lysosomal membrane"/>
    <property type="evidence" value="ECO:0007669"/>
    <property type="project" value="TreeGrafter"/>
</dbReference>
<keyword evidence="6 10" id="KW-1133">Transmembrane helix</keyword>
<sequence length="444" mass="51574">MILRRTILLTYQINEQFKHLTREYHIEKQLNNDLINETYIRMGPIDVHANIGDVASFEVYLSKPIDEPIEITFQCDPKCNTFDIGDLTNITLDRDHMKATLNFTAIYAGHDTILAFIENNRSMDKFNLDYAFVRIRVGHNQFLGILGIVFGWIYFFGWSISFWPQNITNYKRKSVVGLNFDYTILHFTGFLFYSIFNLSLYFSSTVQDEYEAVHPRSEIPVELNDVVYSLHAAAVTSITWTQCMIYERGDQRLSIYGKLFQLCTWSVGSILLVLCFFKVVTWLTFIYYFSYIKLVVTGVKYLPQVYFNFVRKSTAGWTIWMIYLDIVGGSMSMLQMLTIAYNYNDWTTLLGNLPKLGLSFASIFYDIIFLLQEFVFYPNTNNPKMIKRASILTNLSRRRSTLKNIDNSYDHLCKMDSSISSSDSSNVNNTNESSNNAPSFMVHK</sequence>
<evidence type="ECO:0000256" key="6">
    <source>
        <dbReference type="ARBA" id="ARBA00022989"/>
    </source>
</evidence>
<keyword evidence="3" id="KW-0813">Transport</keyword>
<keyword evidence="7 10" id="KW-0472">Membrane</keyword>
<evidence type="ECO:0000313" key="11">
    <source>
        <dbReference type="EMBL" id="KAJ6224925.1"/>
    </source>
</evidence>
<comment type="subcellular location">
    <subcellularLocation>
        <location evidence="1">Endomembrane system</location>
        <topology evidence="1">Multi-pass membrane protein</topology>
    </subcellularLocation>
</comment>
<accession>A0A9Q0MFB9</accession>
<reference evidence="11" key="1">
    <citation type="submission" date="2022-12" db="EMBL/GenBank/DDBJ databases">
        <title>Genome assemblies of Blomia tropicalis.</title>
        <authorList>
            <person name="Cui Y."/>
        </authorList>
    </citation>
    <scope>NUCLEOTIDE SEQUENCE</scope>
    <source>
        <tissue evidence="11">Adult mites</tissue>
    </source>
</reference>
<evidence type="ECO:0000256" key="4">
    <source>
        <dbReference type="ARBA" id="ARBA00022692"/>
    </source>
</evidence>
<evidence type="ECO:0000256" key="8">
    <source>
        <dbReference type="ARBA" id="ARBA00048473"/>
    </source>
</evidence>
<comment type="caution">
    <text evidence="11">The sequence shown here is derived from an EMBL/GenBank/DDBJ whole genome shotgun (WGS) entry which is preliminary data.</text>
</comment>
<dbReference type="InterPro" id="IPR006603">
    <property type="entry name" value="PQ-loop_rpt"/>
</dbReference>
<feature type="transmembrane region" description="Helical" evidence="10">
    <location>
        <begin position="142"/>
        <end position="163"/>
    </location>
</feature>
<dbReference type="Proteomes" id="UP001142055">
    <property type="component" value="Chromosome 1"/>
</dbReference>
<evidence type="ECO:0000313" key="12">
    <source>
        <dbReference type="Proteomes" id="UP001142055"/>
    </source>
</evidence>
<dbReference type="EMBL" id="JAPWDV010000001">
    <property type="protein sequence ID" value="KAJ6224925.1"/>
    <property type="molecule type" value="Genomic_DNA"/>
</dbReference>
<dbReference type="PANTHER" id="PTHR13131:SF5">
    <property type="entry name" value="CYSTINOSIN"/>
    <property type="match status" value="1"/>
</dbReference>
<comment type="similarity">
    <text evidence="2">Belongs to the cystinosin family.</text>
</comment>
<keyword evidence="4 10" id="KW-0812">Transmembrane</keyword>
<feature type="transmembrane region" description="Helical" evidence="10">
    <location>
        <begin position="315"/>
        <end position="337"/>
    </location>
</feature>
<feature type="transmembrane region" description="Helical" evidence="10">
    <location>
        <begin position="357"/>
        <end position="377"/>
    </location>
</feature>
<feature type="transmembrane region" description="Helical" evidence="10">
    <location>
        <begin position="184"/>
        <end position="206"/>
    </location>
</feature>
<comment type="catalytic activity">
    <reaction evidence="8">
        <text>L-cystine(out) + H(+)(out) = L-cystine(in) + H(+)(in)</text>
        <dbReference type="Rhea" id="RHEA:66172"/>
        <dbReference type="ChEBI" id="CHEBI:15378"/>
        <dbReference type="ChEBI" id="CHEBI:35491"/>
    </reaction>
    <physiologicalReaction direction="left-to-right" evidence="8">
        <dbReference type="Rhea" id="RHEA:66173"/>
    </physiologicalReaction>
</comment>
<evidence type="ECO:0000256" key="1">
    <source>
        <dbReference type="ARBA" id="ARBA00004127"/>
    </source>
</evidence>
<evidence type="ECO:0008006" key="13">
    <source>
        <dbReference type="Google" id="ProtNLM"/>
    </source>
</evidence>
<proteinExistence type="inferred from homology"/>
<name>A0A9Q0MFB9_BLOTA</name>
<evidence type="ECO:0000256" key="9">
    <source>
        <dbReference type="SAM" id="MobiDB-lite"/>
    </source>
</evidence>
<dbReference type="Gene3D" id="1.20.1280.290">
    <property type="match status" value="1"/>
</dbReference>
<feature type="region of interest" description="Disordered" evidence="9">
    <location>
        <begin position="419"/>
        <end position="444"/>
    </location>
</feature>
<dbReference type="InterPro" id="IPR005282">
    <property type="entry name" value="LC_transporter"/>
</dbReference>
<dbReference type="NCBIfam" id="TIGR00951">
    <property type="entry name" value="2A43"/>
    <property type="match status" value="1"/>
</dbReference>
<evidence type="ECO:0000256" key="10">
    <source>
        <dbReference type="SAM" id="Phobius"/>
    </source>
</evidence>
<dbReference type="GO" id="GO:0012505">
    <property type="term" value="C:endomembrane system"/>
    <property type="evidence" value="ECO:0007669"/>
    <property type="project" value="UniProtKB-SubCell"/>
</dbReference>
<dbReference type="OMA" id="FDYTILH"/>
<evidence type="ECO:0000256" key="5">
    <source>
        <dbReference type="ARBA" id="ARBA00022737"/>
    </source>
</evidence>
<keyword evidence="5" id="KW-0677">Repeat</keyword>
<gene>
    <name evidence="11" type="ORF">RDWZM_003470</name>
</gene>
<dbReference type="GO" id="GO:0015184">
    <property type="term" value="F:L-cystine transmembrane transporter activity"/>
    <property type="evidence" value="ECO:0007669"/>
    <property type="project" value="TreeGrafter"/>
</dbReference>
<organism evidence="11 12">
    <name type="scientific">Blomia tropicalis</name>
    <name type="common">Mite</name>
    <dbReference type="NCBI Taxonomy" id="40697"/>
    <lineage>
        <taxon>Eukaryota</taxon>
        <taxon>Metazoa</taxon>
        <taxon>Ecdysozoa</taxon>
        <taxon>Arthropoda</taxon>
        <taxon>Chelicerata</taxon>
        <taxon>Arachnida</taxon>
        <taxon>Acari</taxon>
        <taxon>Acariformes</taxon>
        <taxon>Sarcoptiformes</taxon>
        <taxon>Astigmata</taxon>
        <taxon>Glycyphagoidea</taxon>
        <taxon>Echimyopodidae</taxon>
        <taxon>Blomia</taxon>
    </lineage>
</organism>
<protein>
    <recommendedName>
        <fullName evidence="13">Cystinosin-like protein</fullName>
    </recommendedName>
</protein>
<dbReference type="PANTHER" id="PTHR13131">
    <property type="entry name" value="CYSTINOSIN"/>
    <property type="match status" value="1"/>
</dbReference>
<evidence type="ECO:0000256" key="2">
    <source>
        <dbReference type="ARBA" id="ARBA00006855"/>
    </source>
</evidence>
<dbReference type="SMART" id="SM00679">
    <property type="entry name" value="CTNS"/>
    <property type="match status" value="2"/>
</dbReference>
<evidence type="ECO:0000256" key="7">
    <source>
        <dbReference type="ARBA" id="ARBA00023136"/>
    </source>
</evidence>
<dbReference type="AlphaFoldDB" id="A0A9Q0MFB9"/>
<evidence type="ECO:0000256" key="3">
    <source>
        <dbReference type="ARBA" id="ARBA00022448"/>
    </source>
</evidence>
<dbReference type="Pfam" id="PF04193">
    <property type="entry name" value="PQ-loop"/>
    <property type="match status" value="2"/>
</dbReference>
<keyword evidence="12" id="KW-1185">Reference proteome</keyword>